<keyword evidence="14" id="KW-0407">Ion channel</keyword>
<evidence type="ECO:0000313" key="19">
    <source>
        <dbReference type="EMBL" id="KAJ3660230.1"/>
    </source>
</evidence>
<evidence type="ECO:0000256" key="3">
    <source>
        <dbReference type="ARBA" id="ARBA00022475"/>
    </source>
</evidence>
<evidence type="ECO:0000256" key="11">
    <source>
        <dbReference type="ARBA" id="ARBA00023180"/>
    </source>
</evidence>
<dbReference type="SUPFAM" id="SSF81324">
    <property type="entry name" value="Voltage-gated potassium channels"/>
    <property type="match status" value="1"/>
</dbReference>
<dbReference type="EMBL" id="JALNTZ010000002">
    <property type="protein sequence ID" value="KAJ3660230.1"/>
    <property type="molecule type" value="Genomic_DNA"/>
</dbReference>
<evidence type="ECO:0000256" key="8">
    <source>
        <dbReference type="ARBA" id="ARBA00023065"/>
    </source>
</evidence>
<evidence type="ECO:0000256" key="2">
    <source>
        <dbReference type="ARBA" id="ARBA00022448"/>
    </source>
</evidence>
<comment type="subcellular location">
    <subcellularLocation>
        <location evidence="15">Postsynaptic cell membrane</location>
        <topology evidence="15">Multi-pass membrane protein</topology>
    </subcellularLocation>
</comment>
<keyword evidence="2" id="KW-0813">Transport</keyword>
<keyword evidence="9 17" id="KW-0472">Membrane</keyword>
<accession>A0AA38MJT0</accession>
<keyword evidence="3" id="KW-1003">Cell membrane</keyword>
<protein>
    <recommendedName>
        <fullName evidence="18">Ionotropic glutamate receptor C-terminal domain-containing protein</fullName>
    </recommendedName>
</protein>
<evidence type="ECO:0000256" key="13">
    <source>
        <dbReference type="ARBA" id="ARBA00023286"/>
    </source>
</evidence>
<keyword evidence="7" id="KW-0770">Synapse</keyword>
<evidence type="ECO:0000259" key="18">
    <source>
        <dbReference type="SMART" id="SM00079"/>
    </source>
</evidence>
<dbReference type="SMART" id="SM00079">
    <property type="entry name" value="PBPe"/>
    <property type="match status" value="1"/>
</dbReference>
<feature type="domain" description="Ionotropic glutamate receptor C-terminal" evidence="18">
    <location>
        <begin position="110"/>
        <end position="331"/>
    </location>
</feature>
<evidence type="ECO:0000256" key="16">
    <source>
        <dbReference type="SAM" id="MobiDB-lite"/>
    </source>
</evidence>
<keyword evidence="10" id="KW-0675">Receptor</keyword>
<evidence type="ECO:0000256" key="1">
    <source>
        <dbReference type="ARBA" id="ARBA00008685"/>
    </source>
</evidence>
<keyword evidence="13" id="KW-1071">Ligand-gated ion channel</keyword>
<keyword evidence="20" id="KW-1185">Reference proteome</keyword>
<dbReference type="Gene3D" id="3.40.190.10">
    <property type="entry name" value="Periplasmic binding protein-like II"/>
    <property type="match status" value="1"/>
</dbReference>
<organism evidence="19 20">
    <name type="scientific">Zophobas morio</name>
    <dbReference type="NCBI Taxonomy" id="2755281"/>
    <lineage>
        <taxon>Eukaryota</taxon>
        <taxon>Metazoa</taxon>
        <taxon>Ecdysozoa</taxon>
        <taxon>Arthropoda</taxon>
        <taxon>Hexapoda</taxon>
        <taxon>Insecta</taxon>
        <taxon>Pterygota</taxon>
        <taxon>Neoptera</taxon>
        <taxon>Endopterygota</taxon>
        <taxon>Coleoptera</taxon>
        <taxon>Polyphaga</taxon>
        <taxon>Cucujiformia</taxon>
        <taxon>Tenebrionidae</taxon>
        <taxon>Zophobas</taxon>
    </lineage>
</organism>
<gene>
    <name evidence="19" type="ORF">Zmor_004691</name>
</gene>
<feature type="transmembrane region" description="Helical" evidence="17">
    <location>
        <begin position="169"/>
        <end position="191"/>
    </location>
</feature>
<dbReference type="InterPro" id="IPR001320">
    <property type="entry name" value="Iontro_rcpt_C"/>
</dbReference>
<evidence type="ECO:0000256" key="14">
    <source>
        <dbReference type="ARBA" id="ARBA00023303"/>
    </source>
</evidence>
<feature type="region of interest" description="Disordered" evidence="16">
    <location>
        <begin position="80"/>
        <end position="100"/>
    </location>
</feature>
<evidence type="ECO:0000256" key="4">
    <source>
        <dbReference type="ARBA" id="ARBA00022692"/>
    </source>
</evidence>
<evidence type="ECO:0000256" key="17">
    <source>
        <dbReference type="SAM" id="Phobius"/>
    </source>
</evidence>
<dbReference type="FunFam" id="1.10.287.70:FF:000010">
    <property type="entry name" value="Putative glutamate receptor ionotropic kainate 1"/>
    <property type="match status" value="1"/>
</dbReference>
<keyword evidence="4 17" id="KW-0812">Transmembrane</keyword>
<evidence type="ECO:0000256" key="7">
    <source>
        <dbReference type="ARBA" id="ARBA00023018"/>
    </source>
</evidence>
<sequence length="461" mass="51423">MTRVCFSVLFTQQRSIRRPTRLFSFLNPLATRIWFYMAGAYVLVSITIWIVAGFSPREWREPQPCDDCLLLEKHPSVLSSSGIGSDQAGDDLLSPPPSPPSDNDNVIDGVIESVNDACRSHEHPAGRTLEILENGFTVGNSFWFAIGSLMQQGSDLNPKATSTRIVGGIWWFFTLIIISSYTANLAAFLTVERMITPIESAQDLADQTDIAYGTLEGGSTMTFFRDSKIGIYQKMWRFMESRKPPVFVKTYEEGVQRVLEGNYAFLMESTMLDYAVQRDCNLTQIGGLLDSKGYGIATPKGSPWRDKISLAILELQEKGVIQILYDKWWKNTGDVCNRDDKSKESKANALGVENIGGVFVVLLCGLALAILVAILEFCWNSKKNAQTDRQSLCSEMAEELRFAVRCHGSRQRPALRRSCTRCSPATTYVPAALDLPHINGESVIMPMMELKKSPVTYDVDT</sequence>
<dbReference type="FunFam" id="3.40.190.10:FF:000060">
    <property type="entry name" value="Glutamate receptor ionotropic, kainate 1"/>
    <property type="match status" value="1"/>
</dbReference>
<proteinExistence type="inferred from homology"/>
<evidence type="ECO:0000256" key="12">
    <source>
        <dbReference type="ARBA" id="ARBA00023257"/>
    </source>
</evidence>
<evidence type="ECO:0000256" key="6">
    <source>
        <dbReference type="ARBA" id="ARBA00022989"/>
    </source>
</evidence>
<keyword evidence="6 17" id="KW-1133">Transmembrane helix</keyword>
<dbReference type="GO" id="GO:0015276">
    <property type="term" value="F:ligand-gated monoatomic ion channel activity"/>
    <property type="evidence" value="ECO:0007669"/>
    <property type="project" value="InterPro"/>
</dbReference>
<feature type="transmembrane region" description="Helical" evidence="17">
    <location>
        <begin position="355"/>
        <end position="379"/>
    </location>
</feature>
<comment type="caution">
    <text evidence="19">The sequence shown here is derived from an EMBL/GenBank/DDBJ whole genome shotgun (WGS) entry which is preliminary data.</text>
</comment>
<reference evidence="19" key="1">
    <citation type="journal article" date="2023" name="G3 (Bethesda)">
        <title>Whole genome assemblies of Zophobas morio and Tenebrio molitor.</title>
        <authorList>
            <person name="Kaur S."/>
            <person name="Stinson S.A."/>
            <person name="diCenzo G.C."/>
        </authorList>
    </citation>
    <scope>NUCLEOTIDE SEQUENCE</scope>
    <source>
        <strain evidence="19">QUZm001</strain>
    </source>
</reference>
<evidence type="ECO:0000256" key="15">
    <source>
        <dbReference type="ARBA" id="ARBA00034104"/>
    </source>
</evidence>
<evidence type="ECO:0000313" key="20">
    <source>
        <dbReference type="Proteomes" id="UP001168821"/>
    </source>
</evidence>
<dbReference type="Gene3D" id="1.10.287.70">
    <property type="match status" value="1"/>
</dbReference>
<feature type="transmembrane region" description="Helical" evidence="17">
    <location>
        <begin position="33"/>
        <end position="54"/>
    </location>
</feature>
<dbReference type="Proteomes" id="UP001168821">
    <property type="component" value="Unassembled WGS sequence"/>
</dbReference>
<dbReference type="Pfam" id="PF00060">
    <property type="entry name" value="Lig_chan"/>
    <property type="match status" value="1"/>
</dbReference>
<keyword evidence="11" id="KW-0325">Glycoprotein</keyword>
<comment type="similarity">
    <text evidence="1">Belongs to the glutamate-gated ion channel (TC 1.A.10.1) family.</text>
</comment>
<name>A0AA38MJT0_9CUCU</name>
<keyword evidence="5" id="KW-0732">Signal</keyword>
<evidence type="ECO:0000256" key="10">
    <source>
        <dbReference type="ARBA" id="ARBA00023170"/>
    </source>
</evidence>
<dbReference type="FunFam" id="3.40.190.10:FF:000167">
    <property type="entry name" value="Eye-enriched kainate receptor, isoform B"/>
    <property type="match status" value="1"/>
</dbReference>
<dbReference type="AlphaFoldDB" id="A0AA38MJT0"/>
<dbReference type="InterPro" id="IPR015683">
    <property type="entry name" value="Ionotropic_Glu_rcpt"/>
</dbReference>
<dbReference type="GO" id="GO:0045211">
    <property type="term" value="C:postsynaptic membrane"/>
    <property type="evidence" value="ECO:0007669"/>
    <property type="project" value="UniProtKB-SubCell"/>
</dbReference>
<dbReference type="SUPFAM" id="SSF53850">
    <property type="entry name" value="Periplasmic binding protein-like II"/>
    <property type="match status" value="1"/>
</dbReference>
<evidence type="ECO:0000256" key="5">
    <source>
        <dbReference type="ARBA" id="ARBA00022729"/>
    </source>
</evidence>
<keyword evidence="12" id="KW-0628">Postsynaptic cell membrane</keyword>
<dbReference type="PANTHER" id="PTHR18966">
    <property type="entry name" value="IONOTROPIC GLUTAMATE RECEPTOR"/>
    <property type="match status" value="1"/>
</dbReference>
<evidence type="ECO:0000256" key="9">
    <source>
        <dbReference type="ARBA" id="ARBA00023136"/>
    </source>
</evidence>
<keyword evidence="8" id="KW-0406">Ion transport</keyword>